<dbReference type="PANTHER" id="PTHR43343">
    <property type="entry name" value="PEPTIDASE S12"/>
    <property type="match status" value="1"/>
</dbReference>
<dbReference type="InterPro" id="IPR036034">
    <property type="entry name" value="PDZ_sf"/>
</dbReference>
<evidence type="ECO:0000256" key="4">
    <source>
        <dbReference type="SAM" id="Phobius"/>
    </source>
</evidence>
<comment type="caution">
    <text evidence="6">The sequence shown here is derived from an EMBL/GenBank/DDBJ whole genome shotgun (WGS) entry which is preliminary data.</text>
</comment>
<dbReference type="Pfam" id="PF13365">
    <property type="entry name" value="Trypsin_2"/>
    <property type="match status" value="1"/>
</dbReference>
<feature type="region of interest" description="Disordered" evidence="3">
    <location>
        <begin position="1"/>
        <end position="187"/>
    </location>
</feature>
<dbReference type="InterPro" id="IPR009003">
    <property type="entry name" value="Peptidase_S1_PA"/>
</dbReference>
<feature type="compositionally biased region" description="Low complexity" evidence="3">
    <location>
        <begin position="33"/>
        <end position="125"/>
    </location>
</feature>
<dbReference type="SMART" id="SM00228">
    <property type="entry name" value="PDZ"/>
    <property type="match status" value="1"/>
</dbReference>
<dbReference type="Gene3D" id="2.30.42.10">
    <property type="match status" value="1"/>
</dbReference>
<organism evidence="6 7">
    <name type="scientific">Luethyella okanaganae</name>
    <dbReference type="NCBI Taxonomy" id="69372"/>
    <lineage>
        <taxon>Bacteria</taxon>
        <taxon>Bacillati</taxon>
        <taxon>Actinomycetota</taxon>
        <taxon>Actinomycetes</taxon>
        <taxon>Micrococcales</taxon>
        <taxon>Microbacteriaceae</taxon>
        <taxon>Luethyella</taxon>
    </lineage>
</organism>
<dbReference type="EMBL" id="JBHSTP010000001">
    <property type="protein sequence ID" value="MFC6355071.1"/>
    <property type="molecule type" value="Genomic_DNA"/>
</dbReference>
<keyword evidence="4" id="KW-0812">Transmembrane</keyword>
<evidence type="ECO:0000256" key="1">
    <source>
        <dbReference type="ARBA" id="ARBA00022670"/>
    </source>
</evidence>
<dbReference type="RefSeq" id="WP_386727388.1">
    <property type="nucleotide sequence ID" value="NZ_JBHSTP010000001.1"/>
</dbReference>
<keyword evidence="4" id="KW-1133">Transmembrane helix</keyword>
<feature type="domain" description="PDZ" evidence="5">
    <location>
        <begin position="503"/>
        <end position="589"/>
    </location>
</feature>
<dbReference type="Pfam" id="PF13180">
    <property type="entry name" value="PDZ_2"/>
    <property type="match status" value="1"/>
</dbReference>
<keyword evidence="1" id="KW-0645">Protease</keyword>
<dbReference type="PROSITE" id="PS50106">
    <property type="entry name" value="PDZ"/>
    <property type="match status" value="1"/>
</dbReference>
<dbReference type="InterPro" id="IPR001478">
    <property type="entry name" value="PDZ"/>
</dbReference>
<feature type="compositionally biased region" description="Low complexity" evidence="3">
    <location>
        <begin position="145"/>
        <end position="165"/>
    </location>
</feature>
<dbReference type="InterPro" id="IPR001940">
    <property type="entry name" value="Peptidase_S1C"/>
</dbReference>
<keyword evidence="2" id="KW-0378">Hydrolase</keyword>
<evidence type="ECO:0000256" key="3">
    <source>
        <dbReference type="SAM" id="MobiDB-lite"/>
    </source>
</evidence>
<feature type="transmembrane region" description="Helical" evidence="4">
    <location>
        <begin position="194"/>
        <end position="218"/>
    </location>
</feature>
<keyword evidence="4" id="KW-0472">Membrane</keyword>
<sequence length="603" mass="58886">MTDSTNNTEKPEPLPAGDSVIDETTAEVPQQPVPSTETTPAASATDAAPVASASTPGTPPTSTEPSSTEASSTEDGTSIVAAGASSAEAVSGVDATSAVEETAPETATLASSAPSAPQAPATGTPIINHGTGAFGQPTAPAAASQHTQPTHTQPTQPHTQPTQPLGGPGGPGAPGGPGSPVLSAPEAGKRKSSAVMVAALAIAALVGGASGAGVTALVTANQNNARPASETSGPQSIVVNNTDSVNEITAVAAEASPSVVTIAVADGSSTSSSTGGTGSGVILSADGYVLTNTHVVTDDGKIANPVIRVTASDGKIYTATVVGTDPISDLAVIRLADVSGLTPLAFADSGKLNVGDVAIAIGAPLGLDGTVTNGIVSALNRSITVASSAVPSSGDGQQKDPTIPDPSNRQPFNVWNFDIPGQGQGSQTQTQSQSQSPISLSVIQTDAAINPGNSGGALVNSKGQLIGINVALANPSGSQSAPGSIGVGFAIPSNLAERISNELIKGGTATHGLLGVKPDPEGVVKNSTTVGALVKEVVSGEAAAKAGLQKGDVVTNFNGVPITSGNDLTAQVRVLAAGAKADLTYVRDGKSSTVTVTLGELKS</sequence>
<proteinExistence type="predicted"/>
<dbReference type="SUPFAM" id="SSF50494">
    <property type="entry name" value="Trypsin-like serine proteases"/>
    <property type="match status" value="1"/>
</dbReference>
<feature type="compositionally biased region" description="Low complexity" evidence="3">
    <location>
        <begin position="425"/>
        <end position="436"/>
    </location>
</feature>
<dbReference type="Gene3D" id="2.40.10.120">
    <property type="match status" value="2"/>
</dbReference>
<keyword evidence="7" id="KW-1185">Reference proteome</keyword>
<evidence type="ECO:0000259" key="5">
    <source>
        <dbReference type="PROSITE" id="PS50106"/>
    </source>
</evidence>
<feature type="compositionally biased region" description="Gly residues" evidence="3">
    <location>
        <begin position="166"/>
        <end position="178"/>
    </location>
</feature>
<dbReference type="Proteomes" id="UP001596306">
    <property type="component" value="Unassembled WGS sequence"/>
</dbReference>
<reference evidence="7" key="1">
    <citation type="journal article" date="2019" name="Int. J. Syst. Evol. Microbiol.">
        <title>The Global Catalogue of Microorganisms (GCM) 10K type strain sequencing project: providing services to taxonomists for standard genome sequencing and annotation.</title>
        <authorList>
            <consortium name="The Broad Institute Genomics Platform"/>
            <consortium name="The Broad Institute Genome Sequencing Center for Infectious Disease"/>
            <person name="Wu L."/>
            <person name="Ma J."/>
        </authorList>
    </citation>
    <scope>NUCLEOTIDE SEQUENCE [LARGE SCALE GENOMIC DNA]</scope>
    <source>
        <strain evidence="7">CCUG 43304</strain>
    </source>
</reference>
<dbReference type="SUPFAM" id="SSF50156">
    <property type="entry name" value="PDZ domain-like"/>
    <property type="match status" value="1"/>
</dbReference>
<evidence type="ECO:0000256" key="2">
    <source>
        <dbReference type="ARBA" id="ARBA00022801"/>
    </source>
</evidence>
<accession>A0ABW1VAJ0</accession>
<evidence type="ECO:0000313" key="7">
    <source>
        <dbReference type="Proteomes" id="UP001596306"/>
    </source>
</evidence>
<dbReference type="PANTHER" id="PTHR43343:SF3">
    <property type="entry name" value="PROTEASE DO-LIKE 8, CHLOROPLASTIC"/>
    <property type="match status" value="1"/>
</dbReference>
<evidence type="ECO:0000313" key="6">
    <source>
        <dbReference type="EMBL" id="MFC6355071.1"/>
    </source>
</evidence>
<gene>
    <name evidence="6" type="ORF">ACFQB0_02955</name>
</gene>
<feature type="compositionally biased region" description="Polar residues" evidence="3">
    <location>
        <begin position="387"/>
        <end position="413"/>
    </location>
</feature>
<name>A0ABW1VAJ0_9MICO</name>
<dbReference type="InterPro" id="IPR051201">
    <property type="entry name" value="Chloro_Bact_Ser_Proteases"/>
</dbReference>
<feature type="region of interest" description="Disordered" evidence="3">
    <location>
        <begin position="387"/>
        <end position="438"/>
    </location>
</feature>
<protein>
    <submittedName>
        <fullName evidence="6">Trypsin-like peptidase domain-containing protein</fullName>
    </submittedName>
</protein>
<dbReference type="PRINTS" id="PR00834">
    <property type="entry name" value="PROTEASES2C"/>
</dbReference>